<gene>
    <name evidence="4" type="ORF">OL599_05285</name>
</gene>
<evidence type="ECO:0000259" key="2">
    <source>
        <dbReference type="Pfam" id="PF06119"/>
    </source>
</evidence>
<dbReference type="InterPro" id="IPR013424">
    <property type="entry name" value="Ice-binding_C"/>
</dbReference>
<feature type="domain" description="Ice-binding protein C-terminal" evidence="3">
    <location>
        <begin position="249"/>
        <end position="272"/>
    </location>
</feature>
<keyword evidence="1" id="KW-0732">Signal</keyword>
<dbReference type="Proteomes" id="UP001165679">
    <property type="component" value="Unassembled WGS sequence"/>
</dbReference>
<keyword evidence="5" id="KW-1185">Reference proteome</keyword>
<proteinExistence type="predicted"/>
<dbReference type="GO" id="GO:0007160">
    <property type="term" value="P:cell-matrix adhesion"/>
    <property type="evidence" value="ECO:0007669"/>
    <property type="project" value="InterPro"/>
</dbReference>
<reference evidence="4" key="1">
    <citation type="submission" date="2022-09" db="EMBL/GenBank/DDBJ databases">
        <title>Rhodovastum sp. nov. RN2-1 isolated from soil in Seongnam, South Korea.</title>
        <authorList>
            <person name="Le N.T."/>
        </authorList>
    </citation>
    <scope>NUCLEOTIDE SEQUENCE</scope>
    <source>
        <strain evidence="4">RN2-1</strain>
    </source>
</reference>
<evidence type="ECO:0000313" key="4">
    <source>
        <dbReference type="EMBL" id="MCW3473984.1"/>
    </source>
</evidence>
<accession>A0AA41YI74</accession>
<reference evidence="4" key="2">
    <citation type="submission" date="2022-10" db="EMBL/GenBank/DDBJ databases">
        <authorList>
            <person name="Trinh H.N."/>
        </authorList>
    </citation>
    <scope>NUCLEOTIDE SEQUENCE</scope>
    <source>
        <strain evidence="4">RN2-1</strain>
    </source>
</reference>
<dbReference type="NCBIfam" id="TIGR02595">
    <property type="entry name" value="PEP_CTERM"/>
    <property type="match status" value="1"/>
</dbReference>
<protein>
    <submittedName>
        <fullName evidence="4">PEP-CTERM sorting domain-containing protein</fullName>
    </submittedName>
</protein>
<comment type="caution">
    <text evidence="4">The sequence shown here is derived from an EMBL/GenBank/DDBJ whole genome shotgun (WGS) entry which is preliminary data.</text>
</comment>
<feature type="signal peptide" evidence="1">
    <location>
        <begin position="1"/>
        <end position="21"/>
    </location>
</feature>
<dbReference type="Pfam" id="PF06119">
    <property type="entry name" value="NIDO"/>
    <property type="match status" value="2"/>
</dbReference>
<dbReference type="Pfam" id="PF07589">
    <property type="entry name" value="PEP-CTERM"/>
    <property type="match status" value="1"/>
</dbReference>
<feature type="domain" description="NIDO" evidence="2">
    <location>
        <begin position="91"/>
        <end position="144"/>
    </location>
</feature>
<dbReference type="AlphaFoldDB" id="A0AA41YI74"/>
<evidence type="ECO:0000256" key="1">
    <source>
        <dbReference type="SAM" id="SignalP"/>
    </source>
</evidence>
<name>A0AA41YI74_9PROT</name>
<dbReference type="RefSeq" id="WP_264712605.1">
    <property type="nucleotide sequence ID" value="NZ_JAPDNT010000002.1"/>
</dbReference>
<organism evidence="4 5">
    <name type="scientific">Limobrevibacterium gyesilva</name>
    <dbReference type="NCBI Taxonomy" id="2991712"/>
    <lineage>
        <taxon>Bacteria</taxon>
        <taxon>Pseudomonadati</taxon>
        <taxon>Pseudomonadota</taxon>
        <taxon>Alphaproteobacteria</taxon>
        <taxon>Acetobacterales</taxon>
        <taxon>Acetobacteraceae</taxon>
        <taxon>Limobrevibacterium</taxon>
    </lineage>
</organism>
<feature type="domain" description="NIDO" evidence="2">
    <location>
        <begin position="149"/>
        <end position="221"/>
    </location>
</feature>
<sequence length="273" mass="28331">MRTVLFGAVALLGLAAGRADAAVTTIPDSALIPSNFLYTDIIGGGIGNVVVTTGGGNAANVGNPSGRNDDGFSGPISLGFTLTFFGQNYTTMFINNNGSVSFGSGISAFIPTGPQGATQPIISPFFGDVDTRGAASGVVHMRNDIPNELIVTWDHVGFFSEHTSALNTFQLVLRGPDYVVPFGEGDIGFFYGTMGWSATDTNQVAAIGFGDGNANGEVLQGSLDPGLNRIVDHKKIWFDPNLVVVPPTDVPEPATLALLGAGLVGLGAVRRRR</sequence>
<evidence type="ECO:0000313" key="5">
    <source>
        <dbReference type="Proteomes" id="UP001165679"/>
    </source>
</evidence>
<dbReference type="InterPro" id="IPR003886">
    <property type="entry name" value="NIDO_dom"/>
</dbReference>
<dbReference type="EMBL" id="JAPDNT010000002">
    <property type="protein sequence ID" value="MCW3473984.1"/>
    <property type="molecule type" value="Genomic_DNA"/>
</dbReference>
<evidence type="ECO:0000259" key="3">
    <source>
        <dbReference type="Pfam" id="PF07589"/>
    </source>
</evidence>
<feature type="chain" id="PRO_5041239043" evidence="1">
    <location>
        <begin position="22"/>
        <end position="273"/>
    </location>
</feature>